<feature type="non-terminal residue" evidence="1">
    <location>
        <position position="1"/>
    </location>
</feature>
<feature type="non-terminal residue" evidence="1">
    <location>
        <position position="27"/>
    </location>
</feature>
<accession>A0A382U0A7</accession>
<evidence type="ECO:0000313" key="1">
    <source>
        <dbReference type="EMBL" id="SVD27345.1"/>
    </source>
</evidence>
<sequence length="27" mass="3023">VKCLIIETNSQDSFCEPGESQDLLIKI</sequence>
<reference evidence="1" key="1">
    <citation type="submission" date="2018-05" db="EMBL/GenBank/DDBJ databases">
        <authorList>
            <person name="Lanie J.A."/>
            <person name="Ng W.-L."/>
            <person name="Kazmierczak K.M."/>
            <person name="Andrzejewski T.M."/>
            <person name="Davidsen T.M."/>
            <person name="Wayne K.J."/>
            <person name="Tettelin H."/>
            <person name="Glass J.I."/>
            <person name="Rusch D."/>
            <person name="Podicherti R."/>
            <person name="Tsui H.-C.T."/>
            <person name="Winkler M.E."/>
        </authorList>
    </citation>
    <scope>NUCLEOTIDE SEQUENCE</scope>
</reference>
<organism evidence="1">
    <name type="scientific">marine metagenome</name>
    <dbReference type="NCBI Taxonomy" id="408172"/>
    <lineage>
        <taxon>unclassified sequences</taxon>
        <taxon>metagenomes</taxon>
        <taxon>ecological metagenomes</taxon>
    </lineage>
</organism>
<dbReference type="AlphaFoldDB" id="A0A382U0A7"/>
<name>A0A382U0A7_9ZZZZ</name>
<gene>
    <name evidence="1" type="ORF">METZ01_LOCUS380199</name>
</gene>
<dbReference type="EMBL" id="UINC01140289">
    <property type="protein sequence ID" value="SVD27345.1"/>
    <property type="molecule type" value="Genomic_DNA"/>
</dbReference>
<protein>
    <submittedName>
        <fullName evidence="1">Uncharacterized protein</fullName>
    </submittedName>
</protein>
<proteinExistence type="predicted"/>